<organism evidence="1 2">
    <name type="scientific">Cerasibacillus quisquiliarum</name>
    <dbReference type="NCBI Taxonomy" id="227865"/>
    <lineage>
        <taxon>Bacteria</taxon>
        <taxon>Bacillati</taxon>
        <taxon>Bacillota</taxon>
        <taxon>Bacilli</taxon>
        <taxon>Bacillales</taxon>
        <taxon>Bacillaceae</taxon>
        <taxon>Cerasibacillus</taxon>
    </lineage>
</organism>
<keyword evidence="2" id="KW-1185">Reference proteome</keyword>
<gene>
    <name evidence="1" type="ORF">CQU01_19760</name>
</gene>
<dbReference type="InterPro" id="IPR036873">
    <property type="entry name" value="Rhodanese-like_dom_sf"/>
</dbReference>
<dbReference type="SUPFAM" id="SSF52821">
    <property type="entry name" value="Rhodanese/Cell cycle control phosphatase"/>
    <property type="match status" value="1"/>
</dbReference>
<evidence type="ECO:0000313" key="2">
    <source>
        <dbReference type="Proteomes" id="UP000321491"/>
    </source>
</evidence>
<sequence length="123" mass="14276">MEYILLSLMLIIILSIYYKRYVPVPGVKRLEKMPGDDVTLIDVRDYNDIVYDHNSQIIHIPIPYLGRNYQQIPTKKVAIIASDRISRNVSIRDLKKYNFHVVGYYCVPEKETITSQVAPSTCI</sequence>
<dbReference type="Proteomes" id="UP000321491">
    <property type="component" value="Unassembled WGS sequence"/>
</dbReference>
<dbReference type="RefSeq" id="WP_146938122.1">
    <property type="nucleotide sequence ID" value="NZ_BJXW01000022.1"/>
</dbReference>
<dbReference type="OrthoDB" id="2967651at2"/>
<protein>
    <recommendedName>
        <fullName evidence="3">Rhodanese domain-containing protein</fullName>
    </recommendedName>
</protein>
<comment type="caution">
    <text evidence="1">The sequence shown here is derived from an EMBL/GenBank/DDBJ whole genome shotgun (WGS) entry which is preliminary data.</text>
</comment>
<reference evidence="1 2" key="1">
    <citation type="submission" date="2019-07" db="EMBL/GenBank/DDBJ databases">
        <title>Whole genome shotgun sequence of Cerasibacillus quisquiliarum NBRC 102429.</title>
        <authorList>
            <person name="Hosoyama A."/>
            <person name="Uohara A."/>
            <person name="Ohji S."/>
            <person name="Ichikawa N."/>
        </authorList>
    </citation>
    <scope>NUCLEOTIDE SEQUENCE [LARGE SCALE GENOMIC DNA]</scope>
    <source>
        <strain evidence="1 2">NBRC 102429</strain>
    </source>
</reference>
<evidence type="ECO:0008006" key="3">
    <source>
        <dbReference type="Google" id="ProtNLM"/>
    </source>
</evidence>
<dbReference type="AlphaFoldDB" id="A0A511V1F1"/>
<evidence type="ECO:0000313" key="1">
    <source>
        <dbReference type="EMBL" id="GEN31738.1"/>
    </source>
</evidence>
<dbReference type="EMBL" id="BJXW01000022">
    <property type="protein sequence ID" value="GEN31738.1"/>
    <property type="molecule type" value="Genomic_DNA"/>
</dbReference>
<proteinExistence type="predicted"/>
<accession>A0A511V1F1</accession>
<name>A0A511V1F1_9BACI</name>